<dbReference type="Pfam" id="PF02204">
    <property type="entry name" value="VPS9"/>
    <property type="match status" value="1"/>
</dbReference>
<name>A0A099P802_PICKU</name>
<evidence type="ECO:0000256" key="1">
    <source>
        <dbReference type="ARBA" id="ARBA00007428"/>
    </source>
</evidence>
<dbReference type="GO" id="GO:0000149">
    <property type="term" value="F:SNARE binding"/>
    <property type="evidence" value="ECO:0007669"/>
    <property type="project" value="TreeGrafter"/>
</dbReference>
<dbReference type="GO" id="GO:0005886">
    <property type="term" value="C:plasma membrane"/>
    <property type="evidence" value="ECO:0007669"/>
    <property type="project" value="TreeGrafter"/>
</dbReference>
<dbReference type="GO" id="GO:0030133">
    <property type="term" value="C:transport vesicle"/>
    <property type="evidence" value="ECO:0007669"/>
    <property type="project" value="TreeGrafter"/>
</dbReference>
<dbReference type="Gene3D" id="1.25.40.20">
    <property type="entry name" value="Ankyrin repeat-containing domain"/>
    <property type="match status" value="1"/>
</dbReference>
<dbReference type="VEuPathDB" id="FungiDB:C5L36_0C08890"/>
<dbReference type="GO" id="GO:0005769">
    <property type="term" value="C:early endosome"/>
    <property type="evidence" value="ECO:0007669"/>
    <property type="project" value="TreeGrafter"/>
</dbReference>
<accession>A0A099P802</accession>
<dbReference type="GO" id="GO:0045022">
    <property type="term" value="P:early endosome to late endosome transport"/>
    <property type="evidence" value="ECO:0007669"/>
    <property type="project" value="TreeGrafter"/>
</dbReference>
<dbReference type="GO" id="GO:0005085">
    <property type="term" value="F:guanyl-nucleotide exchange factor activity"/>
    <property type="evidence" value="ECO:0007669"/>
    <property type="project" value="TreeGrafter"/>
</dbReference>
<reference evidence="4" key="1">
    <citation type="journal article" date="2014" name="Microb. Cell Fact.">
        <title>Exploiting Issatchenkia orientalis SD108 for succinic acid production.</title>
        <authorList>
            <person name="Xiao H."/>
            <person name="Shao Z."/>
            <person name="Jiang Y."/>
            <person name="Dole S."/>
            <person name="Zhao H."/>
        </authorList>
    </citation>
    <scope>NUCLEOTIDE SEQUENCE [LARGE SCALE GENOMIC DNA]</scope>
    <source>
        <strain evidence="4">SD108</strain>
    </source>
</reference>
<dbReference type="InterPro" id="IPR051248">
    <property type="entry name" value="UPF0507/Ank_repeat_27"/>
</dbReference>
<comment type="caution">
    <text evidence="3">The sequence shown here is derived from an EMBL/GenBank/DDBJ whole genome shotgun (WGS) entry which is preliminary data.</text>
</comment>
<dbReference type="PROSITE" id="PS51205">
    <property type="entry name" value="VPS9"/>
    <property type="match status" value="1"/>
</dbReference>
<dbReference type="AlphaFoldDB" id="A0A099P802"/>
<dbReference type="GO" id="GO:0005770">
    <property type="term" value="C:late endosome"/>
    <property type="evidence" value="ECO:0007669"/>
    <property type="project" value="TreeGrafter"/>
</dbReference>
<dbReference type="Proteomes" id="UP000029867">
    <property type="component" value="Unassembled WGS sequence"/>
</dbReference>
<sequence>MEERNGPTPERMDYNSSVPSWFSNPFLANLFNHQDITKLGPLRQVLHQLCHNSDDYAILVPPTFYLTFHRDSNTGKSYVEMCKDIDFILSHVIRINVFKDKRIRSHNEYTTLNNKVLTIKNDEISTLRNFKCPVSVKILNQEFIRGFATYIPIGTCFHVIYISQTLYKRAESITPEKSLLFEPNLSGLVKTRQTKLGGNKLYSREAFKVVPFKTLLQEYPSLLKISKMFDALFAENLFKACKTSKALDESFNIVMKRGSAMMNTLEPNVLRNIMSKYSEDNLKESIYEYLEMNIYEKFWARFVKLNGCVDDDSLTLAYNKLKWLSITQVGLPDPIVHNQDNLLGYIERVILAINEFKLLSFATTSSKKHKILVKTIDHLSQGSFIDADLLITLVIFVICLSKVPNLNNQMNYIKKYTYCDSKLENGALGYVLSTFDVSLKFFHNAENMNSLVRKSLQTEVLWKLVGSVSSDHAYNAIKDDNELTFQQIESLLMPYNKSDCAISTDCFVRSRTLSGDSCLMASLKRLNAELMRVMLQFDYIFTLDDILEDRNLDGTNLLAAALELKHPSSECIAQIILQASPEEITEYINRKNQKGRTIGHYIYNSHNLIIELGKYIDWTIKDKSGNTPLTSCLRSYDHTHYVDLVKVLLPTVKKWYIDQRKPFNHRDHLDNKRNSLLHVIRDAATLQLFLHMFDGLETNCLNEANQSAVSLSIRYNRIGSLKVLLAEPSICLSIVDPQMYMSSLDYVKLERWGEPLNREIAKILEMKFVQTEYGQDLKIACVRARFDSDQGLCCYFRVVYNDSKSDIIYVPFSSVTKAFKLMKKENLSIPFDFNAPDIWFPRHGYVGMKGNICSSNKMRINTLVNNINLLIQALYQNGTMAYTQTLQNYLFADQPEGKLEINILNERNVLKLIYSKSTGLRKNTLNEVSSFKRMLVTAEDILTYEAFTTYTASELEAFLKIYGDFYRFFTLSDVESKDLDKLKTEIPWIVEKNLKWRESRVEDSSDIFLDKMRLLYASTEALIKTSNDLKLNKIRRWKKIVADFRNLRSELDRVCGSGVEGSLGPAVVNDNETPAELKRNNRKEVLSKVFKQIDILTGNSESYHDIEQLIEDLSHAILNDRSNFKPDETSGSTKNGNGVLLESLIYSVNEGVNVWFSDKRRTAYVKKLLDSFLGYRLELLDLNIELKRTYESLAIFMSKFYDFRAASFKFAFKDYTRGKIGELKRELQGWNLGLLEYRDKLDKSDK</sequence>
<dbReference type="PANTHER" id="PTHR24170">
    <property type="entry name" value="ANKYRIN REPEAT DOMAIN-CONTAINING PROTEIN 27"/>
    <property type="match status" value="1"/>
</dbReference>
<evidence type="ECO:0000259" key="2">
    <source>
        <dbReference type="PROSITE" id="PS51205"/>
    </source>
</evidence>
<dbReference type="SUPFAM" id="SSF48403">
    <property type="entry name" value="Ankyrin repeat"/>
    <property type="match status" value="1"/>
</dbReference>
<dbReference type="InterPro" id="IPR037191">
    <property type="entry name" value="VPS9_dom_sf"/>
</dbReference>
<dbReference type="Gene3D" id="1.20.1050.80">
    <property type="entry name" value="VPS9 domain"/>
    <property type="match status" value="1"/>
</dbReference>
<comment type="similarity">
    <text evidence="1">Belongs to the UPF0507 family.</text>
</comment>
<gene>
    <name evidence="3" type="ORF">JL09_g552</name>
</gene>
<dbReference type="EMBL" id="JQFK01000003">
    <property type="protein sequence ID" value="KGK40176.1"/>
    <property type="molecule type" value="Genomic_DNA"/>
</dbReference>
<dbReference type="HOGENOM" id="CLU_008912_0_0_1"/>
<evidence type="ECO:0000313" key="4">
    <source>
        <dbReference type="Proteomes" id="UP000029867"/>
    </source>
</evidence>
<feature type="domain" description="VPS9" evidence="2">
    <location>
        <begin position="308"/>
        <end position="451"/>
    </location>
</feature>
<dbReference type="GO" id="GO:0097422">
    <property type="term" value="C:tubular endosome"/>
    <property type="evidence" value="ECO:0007669"/>
    <property type="project" value="TreeGrafter"/>
</dbReference>
<dbReference type="eggNOG" id="ENOG502R3ZQ">
    <property type="taxonomic scope" value="Eukaryota"/>
</dbReference>
<organism evidence="3 4">
    <name type="scientific">Pichia kudriavzevii</name>
    <name type="common">Yeast</name>
    <name type="synonym">Issatchenkia orientalis</name>
    <dbReference type="NCBI Taxonomy" id="4909"/>
    <lineage>
        <taxon>Eukaryota</taxon>
        <taxon>Fungi</taxon>
        <taxon>Dikarya</taxon>
        <taxon>Ascomycota</taxon>
        <taxon>Saccharomycotina</taxon>
        <taxon>Pichiomycetes</taxon>
        <taxon>Pichiales</taxon>
        <taxon>Pichiaceae</taxon>
        <taxon>Pichia</taxon>
    </lineage>
</organism>
<protein>
    <recommendedName>
        <fullName evidence="2">VPS9 domain-containing protein</fullName>
    </recommendedName>
</protein>
<proteinExistence type="inferred from homology"/>
<dbReference type="InterPro" id="IPR036770">
    <property type="entry name" value="Ankyrin_rpt-contain_sf"/>
</dbReference>
<dbReference type="SUPFAM" id="SSF109993">
    <property type="entry name" value="VPS9 domain"/>
    <property type="match status" value="1"/>
</dbReference>
<evidence type="ECO:0000313" key="3">
    <source>
        <dbReference type="EMBL" id="KGK40176.1"/>
    </source>
</evidence>
<dbReference type="PANTHER" id="PTHR24170:SF1">
    <property type="entry name" value="DOMAIN PROTEIN, PUTATIVE (AFU_ORTHOLOGUE AFUA_1G09870)-RELATED"/>
    <property type="match status" value="1"/>
</dbReference>
<dbReference type="InterPro" id="IPR003123">
    <property type="entry name" value="VPS9"/>
</dbReference>